<protein>
    <submittedName>
        <fullName evidence="6">Calcineurin phosphoesterase</fullName>
    </submittedName>
</protein>
<dbReference type="Pfam" id="PF00149">
    <property type="entry name" value="Metallophos"/>
    <property type="match status" value="1"/>
</dbReference>
<dbReference type="PANTHER" id="PTHR43143:SF6">
    <property type="entry name" value="BLL3016 PROTEIN"/>
    <property type="match status" value="1"/>
</dbReference>
<feature type="domain" description="Calcineurin-like phosphoesterase" evidence="3">
    <location>
        <begin position="178"/>
        <end position="329"/>
    </location>
</feature>
<evidence type="ECO:0000259" key="5">
    <source>
        <dbReference type="Pfam" id="PF16371"/>
    </source>
</evidence>
<feature type="region of interest" description="Disordered" evidence="1">
    <location>
        <begin position="25"/>
        <end position="48"/>
    </location>
</feature>
<reference evidence="6 7" key="1">
    <citation type="submission" date="2015-10" db="EMBL/GenBank/DDBJ databases">
        <title>Genome sequencing and analysis of members of genus Stenotrophomonas.</title>
        <authorList>
            <person name="Patil P.P."/>
            <person name="Midha S."/>
            <person name="Patil P.B."/>
        </authorList>
    </citation>
    <scope>NUCLEOTIDE SEQUENCE [LARGE SCALE GENOMIC DNA]</scope>
    <source>
        <strain evidence="6 7">JCM 16536</strain>
    </source>
</reference>
<dbReference type="InterPro" id="IPR032288">
    <property type="entry name" value="Metallophos_C"/>
</dbReference>
<name>A0A0R0ADX6_9GAMM</name>
<dbReference type="InterPro" id="IPR032285">
    <property type="entry name" value="Metallophos_N"/>
</dbReference>
<dbReference type="RefSeq" id="WP_057647621.1">
    <property type="nucleotide sequence ID" value="NZ_LLXU01000095.1"/>
</dbReference>
<feature type="compositionally biased region" description="Basic and acidic residues" evidence="1">
    <location>
        <begin position="472"/>
        <end position="481"/>
    </location>
</feature>
<dbReference type="Pfam" id="PF16370">
    <property type="entry name" value="MetallophosC"/>
    <property type="match status" value="1"/>
</dbReference>
<evidence type="ECO:0000256" key="1">
    <source>
        <dbReference type="SAM" id="MobiDB-lite"/>
    </source>
</evidence>
<evidence type="ECO:0000313" key="7">
    <source>
        <dbReference type="Proteomes" id="UP000051802"/>
    </source>
</evidence>
<evidence type="ECO:0000256" key="2">
    <source>
        <dbReference type="SAM" id="SignalP"/>
    </source>
</evidence>
<feature type="signal peptide" evidence="2">
    <location>
        <begin position="1"/>
        <end position="20"/>
    </location>
</feature>
<comment type="caution">
    <text evidence="6">The sequence shown here is derived from an EMBL/GenBank/DDBJ whole genome shotgun (WGS) entry which is preliminary data.</text>
</comment>
<feature type="domain" description="Calcineurin-like phosphoesterase N-terminal" evidence="5">
    <location>
        <begin position="42"/>
        <end position="101"/>
    </location>
</feature>
<evidence type="ECO:0000259" key="4">
    <source>
        <dbReference type="Pfam" id="PF16370"/>
    </source>
</evidence>
<dbReference type="InterPro" id="IPR004843">
    <property type="entry name" value="Calcineurin-like_PHP"/>
</dbReference>
<feature type="domain" description="Calcineurin-like phosphoesterase C-terminal" evidence="4">
    <location>
        <begin position="349"/>
        <end position="510"/>
    </location>
</feature>
<dbReference type="OrthoDB" id="9784378at2"/>
<gene>
    <name evidence="6" type="ORF">ARC20_12775</name>
</gene>
<dbReference type="AlphaFoldDB" id="A0A0R0ADX6"/>
<dbReference type="InterPro" id="IPR029052">
    <property type="entry name" value="Metallo-depent_PP-like"/>
</dbReference>
<keyword evidence="2" id="KW-0732">Signal</keyword>
<dbReference type="PANTHER" id="PTHR43143">
    <property type="entry name" value="METALLOPHOSPHOESTERASE, CALCINEURIN SUPERFAMILY"/>
    <property type="match status" value="1"/>
</dbReference>
<keyword evidence="7" id="KW-1185">Reference proteome</keyword>
<evidence type="ECO:0000313" key="6">
    <source>
        <dbReference type="EMBL" id="KRG40690.1"/>
    </source>
</evidence>
<feature type="region of interest" description="Disordered" evidence="1">
    <location>
        <begin position="472"/>
        <end position="493"/>
    </location>
</feature>
<evidence type="ECO:0000259" key="3">
    <source>
        <dbReference type="Pfam" id="PF00149"/>
    </source>
</evidence>
<dbReference type="GO" id="GO:0016787">
    <property type="term" value="F:hydrolase activity"/>
    <property type="evidence" value="ECO:0007669"/>
    <property type="project" value="InterPro"/>
</dbReference>
<dbReference type="Pfam" id="PF16371">
    <property type="entry name" value="MetallophosN"/>
    <property type="match status" value="1"/>
</dbReference>
<proteinExistence type="predicted"/>
<dbReference type="Gene3D" id="3.60.21.10">
    <property type="match status" value="1"/>
</dbReference>
<dbReference type="Proteomes" id="UP000051802">
    <property type="component" value="Unassembled WGS sequence"/>
</dbReference>
<dbReference type="EMBL" id="LLXU01000095">
    <property type="protein sequence ID" value="KRG40690.1"/>
    <property type="molecule type" value="Genomic_DNA"/>
</dbReference>
<feature type="compositionally biased region" description="Basic and acidic residues" evidence="1">
    <location>
        <begin position="30"/>
        <end position="42"/>
    </location>
</feature>
<dbReference type="InterPro" id="IPR051918">
    <property type="entry name" value="STPP_CPPED1"/>
</dbReference>
<dbReference type="SUPFAM" id="SSF56300">
    <property type="entry name" value="Metallo-dependent phosphatases"/>
    <property type="match status" value="1"/>
</dbReference>
<accession>A0A0R0ADX6</accession>
<feature type="chain" id="PRO_5006390634" evidence="2">
    <location>
        <begin position="21"/>
        <end position="528"/>
    </location>
</feature>
<sequence length="528" mass="58017">MKRQAAMALATLLWLGAAQAAETTASGTVYEERDGQPGRGTRDAGLPGVQVSNGQDIVLTDAKGHYQLPVRDGQVVFVIKPDAYRFTDAADGLPAFWRMYAPEGGPKLKYAGAAPTGSQADGWDFGLRREKAAPADGFQMLVFTDPQVVREADVGYYDKDIVQPLLGKTQARLGTTLGDLSSDDPRLYPALNRVTTQLGVPWFHVPGNHDVNYDAADDMASLTSWRAVYGPDTYAVNEQGASFVFLDDIIFKPGTKPGYTGGLREDQFVFLENYLRTLPKQRLLVLGMHIPLFDAEPGRETFRHADRARLFALLREFPHVLVLSGHSHNQRHYYHGAAEGWTGAAPLHEYNVGAACGAFWSGVKDAAGVPDATMSDGTPNGYAVLTVRPQGAYALDYHAARDPDDAQMYLHAPKVLRKDAYPAWGFYANVFMGQDDTPVEFRVDGGQWKPMKRVLLPDPRLTVENARDDLAEALRGDDRSPEATPSPHLWRGTLPTDLALGEHTVEVRAKLPNREATAKTTYRLALNH</sequence>
<dbReference type="STRING" id="676599.ARC20_12775"/>
<organism evidence="6 7">
    <name type="scientific">Stenotrophomonas panacihumi</name>
    <dbReference type="NCBI Taxonomy" id="676599"/>
    <lineage>
        <taxon>Bacteria</taxon>
        <taxon>Pseudomonadati</taxon>
        <taxon>Pseudomonadota</taxon>
        <taxon>Gammaproteobacteria</taxon>
        <taxon>Lysobacterales</taxon>
        <taxon>Lysobacteraceae</taxon>
        <taxon>Stenotrophomonas</taxon>
    </lineage>
</organism>